<proteinExistence type="predicted"/>
<dbReference type="EMBL" id="JBCLPP010000030">
    <property type="protein sequence ID" value="MEY8246028.1"/>
    <property type="molecule type" value="Genomic_DNA"/>
</dbReference>
<dbReference type="RefSeq" id="WP_148464304.1">
    <property type="nucleotide sequence ID" value="NZ_JBCLPP010000030.1"/>
</dbReference>
<evidence type="ECO:0000313" key="1">
    <source>
        <dbReference type="EMBL" id="MEY8246028.1"/>
    </source>
</evidence>
<organism evidence="1 2">
    <name type="scientific">Heminiphilus faecis</name>
    <dbReference type="NCBI Taxonomy" id="2601703"/>
    <lineage>
        <taxon>Bacteria</taxon>
        <taxon>Pseudomonadati</taxon>
        <taxon>Bacteroidota</taxon>
        <taxon>Bacteroidia</taxon>
        <taxon>Bacteroidales</taxon>
        <taxon>Muribaculaceae</taxon>
        <taxon>Heminiphilus</taxon>
    </lineage>
</organism>
<reference evidence="1 2" key="1">
    <citation type="submission" date="2024-03" db="EMBL/GenBank/DDBJ databases">
        <title>Mouse gut bacterial collection (mGBC) of GemPharmatech.</title>
        <authorList>
            <person name="He Y."/>
            <person name="Dong L."/>
            <person name="Wu D."/>
            <person name="Gao X."/>
            <person name="Lin Z."/>
        </authorList>
    </citation>
    <scope>NUCLEOTIDE SEQUENCE [LARGE SCALE GENOMIC DNA]</scope>
    <source>
        <strain evidence="1 2">54-13</strain>
    </source>
</reference>
<dbReference type="Proteomes" id="UP001565200">
    <property type="component" value="Unassembled WGS sequence"/>
</dbReference>
<gene>
    <name evidence="1" type="ORF">AAK873_10425</name>
</gene>
<name>A0ABV4CXA1_9BACT</name>
<comment type="caution">
    <text evidence="1">The sequence shown here is derived from an EMBL/GenBank/DDBJ whole genome shotgun (WGS) entry which is preliminary data.</text>
</comment>
<accession>A0ABV4CXA1</accession>
<evidence type="ECO:0000313" key="2">
    <source>
        <dbReference type="Proteomes" id="UP001565200"/>
    </source>
</evidence>
<sequence>MAGVLIGLRGCSGNTTYRARTMWTGAGLHGCPGTTANDRAWTMWTASGLRGCPGNTANSARAMRVVGGYRGIGLPTDKYVDGA</sequence>
<keyword evidence="2" id="KW-1185">Reference proteome</keyword>
<protein>
    <submittedName>
        <fullName evidence="1">Uncharacterized protein</fullName>
    </submittedName>
</protein>